<feature type="chain" id="PRO_5014144592" evidence="2">
    <location>
        <begin position="35"/>
        <end position="235"/>
    </location>
</feature>
<proteinExistence type="predicted"/>
<evidence type="ECO:0000313" key="3">
    <source>
        <dbReference type="EMBL" id="PKU84522.1"/>
    </source>
</evidence>
<evidence type="ECO:0000256" key="1">
    <source>
        <dbReference type="SAM" id="MobiDB-lite"/>
    </source>
</evidence>
<gene>
    <name evidence="3" type="ORF">MA16_Dca003035</name>
</gene>
<reference evidence="3 4" key="1">
    <citation type="journal article" date="2016" name="Sci. Rep.">
        <title>The Dendrobium catenatum Lindl. genome sequence provides insights into polysaccharide synthase, floral development and adaptive evolution.</title>
        <authorList>
            <person name="Zhang G.Q."/>
            <person name="Xu Q."/>
            <person name="Bian C."/>
            <person name="Tsai W.C."/>
            <person name="Yeh C.M."/>
            <person name="Liu K.W."/>
            <person name="Yoshida K."/>
            <person name="Zhang L.S."/>
            <person name="Chang S.B."/>
            <person name="Chen F."/>
            <person name="Shi Y."/>
            <person name="Su Y.Y."/>
            <person name="Zhang Y.Q."/>
            <person name="Chen L.J."/>
            <person name="Yin Y."/>
            <person name="Lin M."/>
            <person name="Huang H."/>
            <person name="Deng H."/>
            <person name="Wang Z.W."/>
            <person name="Zhu S.L."/>
            <person name="Zhao X."/>
            <person name="Deng C."/>
            <person name="Niu S.C."/>
            <person name="Huang J."/>
            <person name="Wang M."/>
            <person name="Liu G.H."/>
            <person name="Yang H.J."/>
            <person name="Xiao X.J."/>
            <person name="Hsiao Y.Y."/>
            <person name="Wu W.L."/>
            <person name="Chen Y.Y."/>
            <person name="Mitsuda N."/>
            <person name="Ohme-Takagi M."/>
            <person name="Luo Y.B."/>
            <person name="Van de Peer Y."/>
            <person name="Liu Z.J."/>
        </authorList>
    </citation>
    <scope>NUCLEOTIDE SEQUENCE [LARGE SCALE GENOMIC DNA]</scope>
    <source>
        <tissue evidence="3">The whole plant</tissue>
    </source>
</reference>
<feature type="region of interest" description="Disordered" evidence="1">
    <location>
        <begin position="172"/>
        <end position="215"/>
    </location>
</feature>
<feature type="signal peptide" evidence="2">
    <location>
        <begin position="1"/>
        <end position="34"/>
    </location>
</feature>
<reference evidence="3 4" key="2">
    <citation type="journal article" date="2017" name="Nature">
        <title>The Apostasia genome and the evolution of orchids.</title>
        <authorList>
            <person name="Zhang G.Q."/>
            <person name="Liu K.W."/>
            <person name="Li Z."/>
            <person name="Lohaus R."/>
            <person name="Hsiao Y.Y."/>
            <person name="Niu S.C."/>
            <person name="Wang J.Y."/>
            <person name="Lin Y.C."/>
            <person name="Xu Q."/>
            <person name="Chen L.J."/>
            <person name="Yoshida K."/>
            <person name="Fujiwara S."/>
            <person name="Wang Z.W."/>
            <person name="Zhang Y.Q."/>
            <person name="Mitsuda N."/>
            <person name="Wang M."/>
            <person name="Liu G.H."/>
            <person name="Pecoraro L."/>
            <person name="Huang H.X."/>
            <person name="Xiao X.J."/>
            <person name="Lin M."/>
            <person name="Wu X.Y."/>
            <person name="Wu W.L."/>
            <person name="Chen Y.Y."/>
            <person name="Chang S.B."/>
            <person name="Sakamoto S."/>
            <person name="Ohme-Takagi M."/>
            <person name="Yagi M."/>
            <person name="Zeng S.J."/>
            <person name="Shen C.Y."/>
            <person name="Yeh C.M."/>
            <person name="Luo Y.B."/>
            <person name="Tsai W.C."/>
            <person name="Van de Peer Y."/>
            <person name="Liu Z.J."/>
        </authorList>
    </citation>
    <scope>NUCLEOTIDE SEQUENCE [LARGE SCALE GENOMIC DNA]</scope>
    <source>
        <tissue evidence="3">The whole plant</tissue>
    </source>
</reference>
<protein>
    <submittedName>
        <fullName evidence="3">Uncharacterized protein</fullName>
    </submittedName>
</protein>
<dbReference type="EMBL" id="KZ502052">
    <property type="protein sequence ID" value="PKU84522.1"/>
    <property type="molecule type" value="Genomic_DNA"/>
</dbReference>
<name>A0A2I0X9E6_9ASPA</name>
<dbReference type="AlphaFoldDB" id="A0A2I0X9E6"/>
<keyword evidence="2" id="KW-0732">Signal</keyword>
<sequence>MASLLSKLFRRVDLLSKLLRTAVFTVWMLPEVVACCPSAPNSKIHCFEVSGEGLEGSRGFLPSLSCNKGGFQHAFSLDFEREDLQQQRERHSFRSKGRENNSSWLGRMQEATSRPLPLAWTDAVVASKQESSGSFPLPLLSLGTRRNRTGEPKMALPLPIFSSVCFSWEGRTAQRPPLPSSPRLETHAKGRNAPLPLSRSLSGLEPTGETECSPLSPFVSLEEHVPLKKNAAQVN</sequence>
<accession>A0A2I0X9E6</accession>
<evidence type="ECO:0000256" key="2">
    <source>
        <dbReference type="SAM" id="SignalP"/>
    </source>
</evidence>
<organism evidence="3 4">
    <name type="scientific">Dendrobium catenatum</name>
    <dbReference type="NCBI Taxonomy" id="906689"/>
    <lineage>
        <taxon>Eukaryota</taxon>
        <taxon>Viridiplantae</taxon>
        <taxon>Streptophyta</taxon>
        <taxon>Embryophyta</taxon>
        <taxon>Tracheophyta</taxon>
        <taxon>Spermatophyta</taxon>
        <taxon>Magnoliopsida</taxon>
        <taxon>Liliopsida</taxon>
        <taxon>Asparagales</taxon>
        <taxon>Orchidaceae</taxon>
        <taxon>Epidendroideae</taxon>
        <taxon>Malaxideae</taxon>
        <taxon>Dendrobiinae</taxon>
        <taxon>Dendrobium</taxon>
    </lineage>
</organism>
<keyword evidence="4" id="KW-1185">Reference proteome</keyword>
<evidence type="ECO:0000313" key="4">
    <source>
        <dbReference type="Proteomes" id="UP000233837"/>
    </source>
</evidence>
<dbReference type="Proteomes" id="UP000233837">
    <property type="component" value="Unassembled WGS sequence"/>
</dbReference>